<proteinExistence type="predicted"/>
<evidence type="ECO:0000313" key="2">
    <source>
        <dbReference type="EMBL" id="VTP01461.1"/>
    </source>
</evidence>
<organism evidence="2">
    <name type="scientific">Mycobacterium kansasii</name>
    <dbReference type="NCBI Taxonomy" id="1768"/>
    <lineage>
        <taxon>Bacteria</taxon>
        <taxon>Bacillati</taxon>
        <taxon>Actinomycetota</taxon>
        <taxon>Actinomycetes</taxon>
        <taxon>Mycobacteriales</taxon>
        <taxon>Mycobacteriaceae</taxon>
        <taxon>Mycobacterium</taxon>
    </lineage>
</organism>
<protein>
    <submittedName>
        <fullName evidence="2">Uncharacterized protein</fullName>
    </submittedName>
</protein>
<evidence type="ECO:0000256" key="1">
    <source>
        <dbReference type="SAM" id="MobiDB-lite"/>
    </source>
</evidence>
<gene>
    <name evidence="2" type="ORF">BIN_B_02980</name>
</gene>
<reference evidence="2" key="1">
    <citation type="submission" date="2019-05" db="EMBL/GenBank/DDBJ databases">
        <authorList>
            <person name="Naeem R."/>
            <person name="Antony C."/>
            <person name="Guan Q."/>
        </authorList>
    </citation>
    <scope>NUCLEOTIDE SEQUENCE</scope>
    <source>
        <strain evidence="2">3</strain>
    </source>
</reference>
<name>A0A653EWZ4_MYCKA</name>
<feature type="compositionally biased region" description="Gly residues" evidence="1">
    <location>
        <begin position="10"/>
        <end position="28"/>
    </location>
</feature>
<dbReference type="EMBL" id="LR589310">
    <property type="protein sequence ID" value="VTP01461.1"/>
    <property type="molecule type" value="Genomic_DNA"/>
</dbReference>
<accession>A0A653EWZ4</accession>
<sequence>MLPGDAPGRGAPGRGAPGRGAGGRGMGRSAGCAEENGLLPTRGVRTPGLGAGPGRAPGAMPGWGAGGLGGWPGSDVVGCPGCGAFGGAGVAVAADGRGVARVGEVAVLPESAALSGATAVGAPLPAALAIALSRAWSRDWSAALPPSVPGAAAVALAAARSGPFSGPLAGACSGAGLAPPNDSRSRRATGASTVDDADLTNSPCSLSRASTSLLVTPSSLANSCTRALPATTSPVYEATTVVGRASGLAMTHCHRDFTVCSCSLLPVLLLSGKPTDVFDHR</sequence>
<dbReference type="AlphaFoldDB" id="A0A653EWZ4"/>
<feature type="region of interest" description="Disordered" evidence="1">
    <location>
        <begin position="1"/>
        <end position="57"/>
    </location>
</feature>